<dbReference type="PANTHER" id="PTHR43317">
    <property type="entry name" value="THERMOSPERMINE SYNTHASE ACAULIS5"/>
    <property type="match status" value="1"/>
</dbReference>
<dbReference type="EC" id="2.5.1.79" evidence="6"/>
<dbReference type="SUPFAM" id="SSF53335">
    <property type="entry name" value="S-adenosyl-L-methionine-dependent methyltransferases"/>
    <property type="match status" value="1"/>
</dbReference>
<evidence type="ECO:0000256" key="3">
    <source>
        <dbReference type="ARBA" id="ARBA00022679"/>
    </source>
</evidence>
<protein>
    <recommendedName>
        <fullName evidence="6">thermospermine synthase</fullName>
        <ecNumber evidence="6">2.5.1.79</ecNumber>
    </recommendedName>
</protein>
<dbReference type="InterPro" id="IPR030374">
    <property type="entry name" value="PABS"/>
</dbReference>
<dbReference type="PROSITE" id="PS51006">
    <property type="entry name" value="PABS_2"/>
    <property type="match status" value="1"/>
</dbReference>
<dbReference type="InterPro" id="IPR030373">
    <property type="entry name" value="PABS_CS"/>
</dbReference>
<proteinExistence type="inferred from homology"/>
<comment type="catalytic activity">
    <reaction evidence="5">
        <text>S-adenosyl 3-(methylsulfanyl)propylamine + spermidine = thermospermine + S-methyl-5'-thioadenosine + H(+)</text>
        <dbReference type="Rhea" id="RHEA:30515"/>
        <dbReference type="ChEBI" id="CHEBI:15378"/>
        <dbReference type="ChEBI" id="CHEBI:17509"/>
        <dbReference type="ChEBI" id="CHEBI:57443"/>
        <dbReference type="ChEBI" id="CHEBI:57834"/>
        <dbReference type="ChEBI" id="CHEBI:59903"/>
        <dbReference type="EC" id="2.5.1.79"/>
    </reaction>
</comment>
<evidence type="ECO:0000259" key="7">
    <source>
        <dbReference type="PROSITE" id="PS51006"/>
    </source>
</evidence>
<keyword evidence="3" id="KW-0808">Transferase</keyword>
<dbReference type="PROSITE" id="PS01330">
    <property type="entry name" value="PABS_1"/>
    <property type="match status" value="1"/>
</dbReference>
<dbReference type="AlphaFoldDB" id="A0A6C0E6I5"/>
<dbReference type="InterPro" id="IPR035246">
    <property type="entry name" value="Spermidine_synt_N"/>
</dbReference>
<keyword evidence="4" id="KW-0620">Polyamine biosynthesis</keyword>
<dbReference type="EMBL" id="MN739744">
    <property type="protein sequence ID" value="QHT24378.1"/>
    <property type="molecule type" value="Genomic_DNA"/>
</dbReference>
<dbReference type="PANTHER" id="PTHR43317:SF11">
    <property type="entry name" value="POLYAMINE AMINOPROPYLTRANSFERASE 2"/>
    <property type="match status" value="1"/>
</dbReference>
<keyword evidence="2" id="KW-0963">Cytoplasm</keyword>
<dbReference type="GO" id="GO:0010487">
    <property type="term" value="F:thermospermine synthase activity"/>
    <property type="evidence" value="ECO:0007669"/>
    <property type="project" value="UniProtKB-EC"/>
</dbReference>
<accession>A0A6C0E6I5</accession>
<dbReference type="InterPro" id="IPR001045">
    <property type="entry name" value="Spermi_synthase"/>
</dbReference>
<dbReference type="InterPro" id="IPR029063">
    <property type="entry name" value="SAM-dependent_MTases_sf"/>
</dbReference>
<dbReference type="Pfam" id="PF17284">
    <property type="entry name" value="Spermine_synt_N"/>
    <property type="match status" value="1"/>
</dbReference>
<evidence type="ECO:0000313" key="8">
    <source>
        <dbReference type="EMBL" id="QHT24378.1"/>
    </source>
</evidence>
<name>A0A6C0E6I5_9ZZZZ</name>
<feature type="domain" description="PABS" evidence="7">
    <location>
        <begin position="1"/>
        <end position="232"/>
    </location>
</feature>
<dbReference type="Pfam" id="PF01564">
    <property type="entry name" value="Spermine_synth"/>
    <property type="match status" value="1"/>
</dbReference>
<dbReference type="CDD" id="cd02440">
    <property type="entry name" value="AdoMet_MTases"/>
    <property type="match status" value="1"/>
</dbReference>
<dbReference type="Gene3D" id="3.40.50.150">
    <property type="entry name" value="Vaccinia Virus protein VP39"/>
    <property type="match status" value="1"/>
</dbReference>
<sequence length="270" mass="30587">MNITEQSDSDAITTYPLTERVYTGHTEFCQVTITDSPTYGRMLFIDGELQSAAADEHIYHEALVHPTMARVGIGARVLVIGGGEGATVREVLKWEPDHVDWVDIDRELVTLCRQHLKWAPGVLEHQRVRYISADIQACVAGLGSYDAIIVDLPDPRDEGYIYSNPFWLALRTHLTERGRMVTHCGPVRPFGNIGEGFQHVWNANIGFHKSNFYVQSIPSFQGEWGFWMWAMNDAQTNVMPYAPTLRVADRDQIRAWGTHSCVWKEALRQG</sequence>
<evidence type="ECO:0000256" key="6">
    <source>
        <dbReference type="ARBA" id="ARBA00049721"/>
    </source>
</evidence>
<evidence type="ECO:0000256" key="1">
    <source>
        <dbReference type="ARBA" id="ARBA00007867"/>
    </source>
</evidence>
<dbReference type="Gene3D" id="2.30.140.10">
    <property type="entry name" value="Spermidine synthase, tetramerisation domain"/>
    <property type="match status" value="1"/>
</dbReference>
<dbReference type="GO" id="GO:0006596">
    <property type="term" value="P:polyamine biosynthetic process"/>
    <property type="evidence" value="ECO:0007669"/>
    <property type="project" value="UniProtKB-KW"/>
</dbReference>
<evidence type="ECO:0000256" key="5">
    <source>
        <dbReference type="ARBA" id="ARBA00048874"/>
    </source>
</evidence>
<comment type="similarity">
    <text evidence="1">Belongs to the spermidine/spermine synthase family.</text>
</comment>
<evidence type="ECO:0000256" key="4">
    <source>
        <dbReference type="ARBA" id="ARBA00023115"/>
    </source>
</evidence>
<evidence type="ECO:0000256" key="2">
    <source>
        <dbReference type="ARBA" id="ARBA00022490"/>
    </source>
</evidence>
<dbReference type="InterPro" id="IPR037163">
    <property type="entry name" value="Spermidine_synt_N_sf"/>
</dbReference>
<dbReference type="HAMAP" id="MF_00198">
    <property type="entry name" value="Spermidine_synth"/>
    <property type="match status" value="1"/>
</dbReference>
<organism evidence="8">
    <name type="scientific">viral metagenome</name>
    <dbReference type="NCBI Taxonomy" id="1070528"/>
    <lineage>
        <taxon>unclassified sequences</taxon>
        <taxon>metagenomes</taxon>
        <taxon>organismal metagenomes</taxon>
    </lineage>
</organism>
<reference evidence="8" key="1">
    <citation type="journal article" date="2020" name="Nature">
        <title>Giant virus diversity and host interactions through global metagenomics.</title>
        <authorList>
            <person name="Schulz F."/>
            <person name="Roux S."/>
            <person name="Paez-Espino D."/>
            <person name="Jungbluth S."/>
            <person name="Walsh D.A."/>
            <person name="Denef V.J."/>
            <person name="McMahon K.D."/>
            <person name="Konstantinidis K.T."/>
            <person name="Eloe-Fadrosh E.A."/>
            <person name="Kyrpides N.C."/>
            <person name="Woyke T."/>
        </authorList>
    </citation>
    <scope>NUCLEOTIDE SEQUENCE</scope>
    <source>
        <strain evidence="8">GVMAG-M-3300023179-138</strain>
    </source>
</reference>